<organism evidence="3 4">
    <name type="scientific">Paraburkholderia phenazinium</name>
    <dbReference type="NCBI Taxonomy" id="60549"/>
    <lineage>
        <taxon>Bacteria</taxon>
        <taxon>Pseudomonadati</taxon>
        <taxon>Pseudomonadota</taxon>
        <taxon>Betaproteobacteria</taxon>
        <taxon>Burkholderiales</taxon>
        <taxon>Burkholderiaceae</taxon>
        <taxon>Paraburkholderia</taxon>
    </lineage>
</organism>
<keyword evidence="2" id="KW-0472">Membrane</keyword>
<dbReference type="EMBL" id="FNCJ01000003">
    <property type="protein sequence ID" value="SDG45566.1"/>
    <property type="molecule type" value="Genomic_DNA"/>
</dbReference>
<protein>
    <submittedName>
        <fullName evidence="3">Uncharacterized protein</fullName>
    </submittedName>
</protein>
<evidence type="ECO:0000256" key="2">
    <source>
        <dbReference type="SAM" id="Phobius"/>
    </source>
</evidence>
<name>A0A1G7UD91_9BURK</name>
<dbReference type="OrthoDB" id="9940670at2"/>
<dbReference type="RefSeq" id="WP_090683631.1">
    <property type="nucleotide sequence ID" value="NZ_CADERL010000005.1"/>
</dbReference>
<keyword evidence="2" id="KW-0812">Transmembrane</keyword>
<accession>A0A1G7UD91</accession>
<feature type="region of interest" description="Disordered" evidence="1">
    <location>
        <begin position="1"/>
        <end position="34"/>
    </location>
</feature>
<reference evidence="3 4" key="1">
    <citation type="submission" date="2016-10" db="EMBL/GenBank/DDBJ databases">
        <authorList>
            <person name="de Groot N.N."/>
        </authorList>
    </citation>
    <scope>NUCLEOTIDE SEQUENCE [LARGE SCALE GENOMIC DNA]</scope>
    <source>
        <strain evidence="3 4">LMG 2247</strain>
    </source>
</reference>
<feature type="compositionally biased region" description="Polar residues" evidence="1">
    <location>
        <begin position="17"/>
        <end position="34"/>
    </location>
</feature>
<sequence>MTESENSSRIAADETRASSGATASRTPPAQRPAGSSRTLWVVLLTLPVTIAALAIAIELFGLLLRLGGQ</sequence>
<feature type="transmembrane region" description="Helical" evidence="2">
    <location>
        <begin position="39"/>
        <end position="64"/>
    </location>
</feature>
<evidence type="ECO:0000256" key="1">
    <source>
        <dbReference type="SAM" id="MobiDB-lite"/>
    </source>
</evidence>
<dbReference type="AlphaFoldDB" id="A0A1G7UD91"/>
<evidence type="ECO:0000313" key="3">
    <source>
        <dbReference type="EMBL" id="SDG45566.1"/>
    </source>
</evidence>
<evidence type="ECO:0000313" key="4">
    <source>
        <dbReference type="Proteomes" id="UP000199706"/>
    </source>
</evidence>
<gene>
    <name evidence="3" type="ORF">SAMN05216466_103416</name>
</gene>
<dbReference type="Proteomes" id="UP000199706">
    <property type="component" value="Unassembled WGS sequence"/>
</dbReference>
<keyword evidence="2" id="KW-1133">Transmembrane helix</keyword>
<proteinExistence type="predicted"/>